<keyword evidence="2" id="KW-1185">Reference proteome</keyword>
<evidence type="ECO:0008006" key="3">
    <source>
        <dbReference type="Google" id="ProtNLM"/>
    </source>
</evidence>
<dbReference type="InParanoid" id="A0A061FIL7"/>
<proteinExistence type="predicted"/>
<protein>
    <recommendedName>
        <fullName evidence="3">Aspartic peptidase DDI1-type domain-containing protein</fullName>
    </recommendedName>
</protein>
<dbReference type="InterPro" id="IPR021109">
    <property type="entry name" value="Peptidase_aspartic_dom_sf"/>
</dbReference>
<reference evidence="1 2" key="1">
    <citation type="journal article" date="2013" name="Genome Biol.">
        <title>The genome sequence of the most widely cultivated cacao type and its use to identify candidate genes regulating pod color.</title>
        <authorList>
            <person name="Motamayor J.C."/>
            <person name="Mockaitis K."/>
            <person name="Schmutz J."/>
            <person name="Haiminen N."/>
            <person name="Iii D.L."/>
            <person name="Cornejo O."/>
            <person name="Findley S.D."/>
            <person name="Zheng P."/>
            <person name="Utro F."/>
            <person name="Royaert S."/>
            <person name="Saski C."/>
            <person name="Jenkins J."/>
            <person name="Podicheti R."/>
            <person name="Zhao M."/>
            <person name="Scheffler B.E."/>
            <person name="Stack J.C."/>
            <person name="Feltus F.A."/>
            <person name="Mustiga G.M."/>
            <person name="Amores F."/>
            <person name="Phillips W."/>
            <person name="Marelli J.P."/>
            <person name="May G.D."/>
            <person name="Shapiro H."/>
            <person name="Ma J."/>
            <person name="Bustamante C.D."/>
            <person name="Schnell R.J."/>
            <person name="Main D."/>
            <person name="Gilbert D."/>
            <person name="Parida L."/>
            <person name="Kuhn D.N."/>
        </authorList>
    </citation>
    <scope>NUCLEOTIDE SEQUENCE [LARGE SCALE GENOMIC DNA]</scope>
    <source>
        <strain evidence="2">cv. Matina 1-6</strain>
    </source>
</reference>
<sequence>MRVRVRPRCRPLPRVCRGGLLTGKAAHGRGDSLGLGTMMLVTLKQHKPSRSQGLMFTNITVVDKKINALVDTKASDLFTSVETVKMLGLEVKVGVAHIKTVNNKEVPTIGTASNVSIRLGEWVSNESIKVIPFDDYDFVIRLDFLDCITVMVVPFSNCIVVLDPRGQCVVLVRHG</sequence>
<dbReference type="Gene3D" id="2.40.70.10">
    <property type="entry name" value="Acid Proteases"/>
    <property type="match status" value="1"/>
</dbReference>
<dbReference type="Gramene" id="EOY14334">
    <property type="protein sequence ID" value="EOY14334"/>
    <property type="gene ID" value="TCM_033715"/>
</dbReference>
<dbReference type="AlphaFoldDB" id="A0A061FIL7"/>
<accession>A0A061FIL7</accession>
<name>A0A061FIL7_THECC</name>
<evidence type="ECO:0000313" key="1">
    <source>
        <dbReference type="EMBL" id="EOY14334.1"/>
    </source>
</evidence>
<dbReference type="OMA" id="HIKTVNN"/>
<dbReference type="HOGENOM" id="CLU_1535228_0_0_1"/>
<dbReference type="Proteomes" id="UP000026915">
    <property type="component" value="Chromosome 7"/>
</dbReference>
<gene>
    <name evidence="1" type="ORF">TCM_033715</name>
</gene>
<dbReference type="CDD" id="cd00303">
    <property type="entry name" value="retropepsin_like"/>
    <property type="match status" value="1"/>
</dbReference>
<evidence type="ECO:0000313" key="2">
    <source>
        <dbReference type="Proteomes" id="UP000026915"/>
    </source>
</evidence>
<organism evidence="1 2">
    <name type="scientific">Theobroma cacao</name>
    <name type="common">Cacao</name>
    <name type="synonym">Cocoa</name>
    <dbReference type="NCBI Taxonomy" id="3641"/>
    <lineage>
        <taxon>Eukaryota</taxon>
        <taxon>Viridiplantae</taxon>
        <taxon>Streptophyta</taxon>
        <taxon>Embryophyta</taxon>
        <taxon>Tracheophyta</taxon>
        <taxon>Spermatophyta</taxon>
        <taxon>Magnoliopsida</taxon>
        <taxon>eudicotyledons</taxon>
        <taxon>Gunneridae</taxon>
        <taxon>Pentapetalae</taxon>
        <taxon>rosids</taxon>
        <taxon>malvids</taxon>
        <taxon>Malvales</taxon>
        <taxon>Malvaceae</taxon>
        <taxon>Byttnerioideae</taxon>
        <taxon>Theobroma</taxon>
    </lineage>
</organism>
<dbReference type="EMBL" id="CM001885">
    <property type="protein sequence ID" value="EOY14334.1"/>
    <property type="molecule type" value="Genomic_DNA"/>
</dbReference>